<evidence type="ECO:0000256" key="3">
    <source>
        <dbReference type="ARBA" id="ARBA00022630"/>
    </source>
</evidence>
<evidence type="ECO:0000259" key="6">
    <source>
        <dbReference type="Pfam" id="PF03275"/>
    </source>
</evidence>
<dbReference type="NCBIfam" id="TIGR00031">
    <property type="entry name" value="UDP-GALP_mutase"/>
    <property type="match status" value="1"/>
</dbReference>
<keyword evidence="8" id="KW-1185">Reference proteome</keyword>
<evidence type="ECO:0000256" key="5">
    <source>
        <dbReference type="ARBA" id="ARBA00023235"/>
    </source>
</evidence>
<protein>
    <submittedName>
        <fullName evidence="7">UDP-galactopyranose mutase</fullName>
        <ecNumber evidence="7">5.4.99.9</ecNumber>
    </submittedName>
</protein>
<dbReference type="InterPro" id="IPR004379">
    <property type="entry name" value="UDP-GALP_mutase"/>
</dbReference>
<gene>
    <name evidence="7" type="primary">glf</name>
    <name evidence="7" type="ORF">ACFPTO_15625</name>
</gene>
<dbReference type="SUPFAM" id="SSF54373">
    <property type="entry name" value="FAD-linked reductases, C-terminal domain"/>
    <property type="match status" value="1"/>
</dbReference>
<dbReference type="GO" id="GO:0008767">
    <property type="term" value="F:UDP-galactopyranose mutase activity"/>
    <property type="evidence" value="ECO:0007669"/>
    <property type="project" value="UniProtKB-EC"/>
</dbReference>
<keyword evidence="4" id="KW-0274">FAD</keyword>
<accession>A0ABW0JB00</accession>
<dbReference type="EC" id="5.4.99.9" evidence="7"/>
<keyword evidence="3" id="KW-0285">Flavoprotein</keyword>
<name>A0ABW0JB00_9BURK</name>
<dbReference type="Gene3D" id="3.40.50.720">
    <property type="entry name" value="NAD(P)-binding Rossmann-like Domain"/>
    <property type="match status" value="3"/>
</dbReference>
<sequence length="362" mass="41725">MKYDFVIVGAGFAGAVCAERLATNGQRVLVIDKRNHIGGNAFDCMDEHGVLIHPYGPHIFHTGSKRIFEYLSRFTDWRFYEHRVQAHIDGNLYPIPINRTTINKLYHLDLNEQETADYLASVREPRERLTSSEDVVLSSVGRDLCNRFFRGYTLKQWGLDLSELSAGVAARIPTRTNDDDRYFTDAFQFMPAQGYTAMFEKILEHPNIEVRLSTDFHVLRSIIEYDHVVYTGPIDAYFDYRFGKLPYRSLSFQHIHLSGVERFQSSGTVNYPNDQEYTRITEFKHLTGQQHAGTSIVKEYPRSEGEPYYPIPRPENEALFQRYNELAEATANVTFVGRLAQYRYYNMDQVVGAALKAVEALL</sequence>
<reference evidence="8" key="1">
    <citation type="journal article" date="2019" name="Int. J. Syst. Evol. Microbiol.">
        <title>The Global Catalogue of Microorganisms (GCM) 10K type strain sequencing project: providing services to taxonomists for standard genome sequencing and annotation.</title>
        <authorList>
            <consortium name="The Broad Institute Genomics Platform"/>
            <consortium name="The Broad Institute Genome Sequencing Center for Infectious Disease"/>
            <person name="Wu L."/>
            <person name="Ma J."/>
        </authorList>
    </citation>
    <scope>NUCLEOTIDE SEQUENCE [LARGE SCALE GENOMIC DNA]</scope>
    <source>
        <strain evidence="8">CCUG 56042</strain>
    </source>
</reference>
<dbReference type="RefSeq" id="WP_377712483.1">
    <property type="nucleotide sequence ID" value="NZ_JBHSMP010000017.1"/>
</dbReference>
<dbReference type="InterPro" id="IPR015899">
    <property type="entry name" value="UDP-GalPyranose_mutase_C"/>
</dbReference>
<feature type="domain" description="UDP-galactopyranose mutase C-terminal" evidence="6">
    <location>
        <begin position="148"/>
        <end position="344"/>
    </location>
</feature>
<comment type="caution">
    <text evidence="7">The sequence shown here is derived from an EMBL/GenBank/DDBJ whole genome shotgun (WGS) entry which is preliminary data.</text>
</comment>
<dbReference type="Pfam" id="PF03275">
    <property type="entry name" value="GLF"/>
    <property type="match status" value="1"/>
</dbReference>
<dbReference type="PANTHER" id="PTHR21197:SF0">
    <property type="entry name" value="UDP-GALACTOPYRANOSE MUTASE"/>
    <property type="match status" value="1"/>
</dbReference>
<keyword evidence="5 7" id="KW-0413">Isomerase</keyword>
<organism evidence="7 8">
    <name type="scientific">Paraburkholderia denitrificans</name>
    <dbReference type="NCBI Taxonomy" id="694025"/>
    <lineage>
        <taxon>Bacteria</taxon>
        <taxon>Pseudomonadati</taxon>
        <taxon>Pseudomonadota</taxon>
        <taxon>Betaproteobacteria</taxon>
        <taxon>Burkholderiales</taxon>
        <taxon>Burkholderiaceae</taxon>
        <taxon>Paraburkholderia</taxon>
    </lineage>
</organism>
<comment type="similarity">
    <text evidence="2">Belongs to the UDP-galactopyranose/dTDP-fucopyranose mutase family.</text>
</comment>
<proteinExistence type="inferred from homology"/>
<evidence type="ECO:0000313" key="8">
    <source>
        <dbReference type="Proteomes" id="UP001596103"/>
    </source>
</evidence>
<dbReference type="Proteomes" id="UP001596103">
    <property type="component" value="Unassembled WGS sequence"/>
</dbReference>
<comment type="cofactor">
    <cofactor evidence="1">
        <name>FAD</name>
        <dbReference type="ChEBI" id="CHEBI:57692"/>
    </cofactor>
</comment>
<evidence type="ECO:0000256" key="2">
    <source>
        <dbReference type="ARBA" id="ARBA00009321"/>
    </source>
</evidence>
<dbReference type="PANTHER" id="PTHR21197">
    <property type="entry name" value="UDP-GALACTOPYRANOSE MUTASE"/>
    <property type="match status" value="1"/>
</dbReference>
<dbReference type="Pfam" id="PF13450">
    <property type="entry name" value="NAD_binding_8"/>
    <property type="match status" value="1"/>
</dbReference>
<dbReference type="EMBL" id="JBHSMP010000017">
    <property type="protein sequence ID" value="MFC5430219.1"/>
    <property type="molecule type" value="Genomic_DNA"/>
</dbReference>
<evidence type="ECO:0000256" key="4">
    <source>
        <dbReference type="ARBA" id="ARBA00022827"/>
    </source>
</evidence>
<dbReference type="SUPFAM" id="SSF51971">
    <property type="entry name" value="Nucleotide-binding domain"/>
    <property type="match status" value="1"/>
</dbReference>
<evidence type="ECO:0000256" key="1">
    <source>
        <dbReference type="ARBA" id="ARBA00001974"/>
    </source>
</evidence>
<evidence type="ECO:0000313" key="7">
    <source>
        <dbReference type="EMBL" id="MFC5430219.1"/>
    </source>
</evidence>